<feature type="transmembrane region" description="Helical" evidence="1">
    <location>
        <begin position="405"/>
        <end position="421"/>
    </location>
</feature>
<feature type="transmembrane region" description="Helical" evidence="1">
    <location>
        <begin position="24"/>
        <end position="48"/>
    </location>
</feature>
<name>A0A1S1Z1Y3_FLAPC</name>
<dbReference type="Proteomes" id="UP000179797">
    <property type="component" value="Unassembled WGS sequence"/>
</dbReference>
<feature type="transmembrane region" description="Helical" evidence="1">
    <location>
        <begin position="344"/>
        <end position="366"/>
    </location>
</feature>
<evidence type="ECO:0000256" key="1">
    <source>
        <dbReference type="SAM" id="Phobius"/>
    </source>
</evidence>
<comment type="caution">
    <text evidence="2">The sequence shown here is derived from an EMBL/GenBank/DDBJ whole genome shotgun (WGS) entry which is preliminary data.</text>
</comment>
<evidence type="ECO:0000313" key="2">
    <source>
        <dbReference type="EMBL" id="OHX67115.1"/>
    </source>
</evidence>
<organism evidence="2 3">
    <name type="scientific">Flammeovirga pacifica</name>
    <dbReference type="NCBI Taxonomy" id="915059"/>
    <lineage>
        <taxon>Bacteria</taxon>
        <taxon>Pseudomonadati</taxon>
        <taxon>Bacteroidota</taxon>
        <taxon>Cytophagia</taxon>
        <taxon>Cytophagales</taxon>
        <taxon>Flammeovirgaceae</taxon>
        <taxon>Flammeovirga</taxon>
    </lineage>
</organism>
<dbReference type="AlphaFoldDB" id="A0A1S1Z1Y3"/>
<protein>
    <submittedName>
        <fullName evidence="2">Uncharacterized protein</fullName>
    </submittedName>
</protein>
<proteinExistence type="predicted"/>
<feature type="transmembrane region" description="Helical" evidence="1">
    <location>
        <begin position="160"/>
        <end position="177"/>
    </location>
</feature>
<feature type="transmembrane region" description="Helical" evidence="1">
    <location>
        <begin position="378"/>
        <end position="399"/>
    </location>
</feature>
<keyword evidence="3" id="KW-1185">Reference proteome</keyword>
<feature type="transmembrane region" description="Helical" evidence="1">
    <location>
        <begin position="54"/>
        <end position="76"/>
    </location>
</feature>
<feature type="transmembrane region" description="Helical" evidence="1">
    <location>
        <begin position="97"/>
        <end position="127"/>
    </location>
</feature>
<sequence>MNTVELIKLFSKQNIITNKLESKIFNLIITFFIIFSAFTFGISYDIIFQNKNDIAISFIHISGLLSSVSLMIKDFFPTYRNVIFINSSRYNLKKINLFKLILINELFNLPLILYFIFLTTFILFSNYISTNDFLIIISYGIVIFYLNIYIRIFIELKNKLLFMINLISILITSILFIYFKIYYISIVSLFILNFLLYISIYKENSIKYKKKYKIKLPIFKDSIYFILIKDKHSLINIITALAGKIVMIIAILSPLKKIFLGIDYWGLIIFSPAMYFTYYLNNFFGYNKTLLLNIIQSREKFKLINKLFLKNTFILYTIDFFILIIVVTYIELNNIDLLLKTQEILFYFLLSAIILPQIGLFISYKFPIKIEKSLTNKSNTSIIGVIITMSTVSIILLFVLLIKSIFIILFLFMLIFSFILYKKNKNIISSNCNNILFKLKNT</sequence>
<feature type="transmembrane region" description="Helical" evidence="1">
    <location>
        <begin position="264"/>
        <end position="286"/>
    </location>
</feature>
<feature type="transmembrane region" description="Helical" evidence="1">
    <location>
        <begin position="183"/>
        <end position="201"/>
    </location>
</feature>
<reference evidence="2 3" key="1">
    <citation type="journal article" date="2012" name="Int. J. Syst. Evol. Microbiol.">
        <title>Flammeovirga pacifica sp. nov., isolated from deep-sea sediment.</title>
        <authorList>
            <person name="Xu H."/>
            <person name="Fu Y."/>
            <person name="Yang N."/>
            <person name="Ding Z."/>
            <person name="Lai Q."/>
            <person name="Zeng R."/>
        </authorList>
    </citation>
    <scope>NUCLEOTIDE SEQUENCE [LARGE SCALE GENOMIC DNA]</scope>
    <source>
        <strain evidence="3">DSM 24597 / LMG 26175 / WPAGA1</strain>
    </source>
</reference>
<dbReference type="STRING" id="915059.NH26_12565"/>
<dbReference type="RefSeq" id="WP_071397161.1">
    <property type="nucleotide sequence ID" value="NZ_JRYR02000001.1"/>
</dbReference>
<feature type="transmembrane region" description="Helical" evidence="1">
    <location>
        <begin position="307"/>
        <end position="332"/>
    </location>
</feature>
<accession>A0A1S1Z1Y3</accession>
<keyword evidence="1" id="KW-1133">Transmembrane helix</keyword>
<gene>
    <name evidence="2" type="ORF">NH26_12565</name>
</gene>
<feature type="transmembrane region" description="Helical" evidence="1">
    <location>
        <begin position="133"/>
        <end position="153"/>
    </location>
</feature>
<keyword evidence="1" id="KW-0472">Membrane</keyword>
<feature type="transmembrane region" description="Helical" evidence="1">
    <location>
        <begin position="234"/>
        <end position="252"/>
    </location>
</feature>
<dbReference type="EMBL" id="JRYR02000001">
    <property type="protein sequence ID" value="OHX67115.1"/>
    <property type="molecule type" value="Genomic_DNA"/>
</dbReference>
<keyword evidence="1" id="KW-0812">Transmembrane</keyword>
<evidence type="ECO:0000313" key="3">
    <source>
        <dbReference type="Proteomes" id="UP000179797"/>
    </source>
</evidence>